<protein>
    <recommendedName>
        <fullName evidence="3">F-box domain-containing protein</fullName>
    </recommendedName>
</protein>
<dbReference type="Proteomes" id="UP001221757">
    <property type="component" value="Unassembled WGS sequence"/>
</dbReference>
<keyword evidence="2" id="KW-1185">Reference proteome</keyword>
<name>A0AAD7GJV0_MYCRO</name>
<proteinExistence type="predicted"/>
<dbReference type="AlphaFoldDB" id="A0AAD7GJV0"/>
<organism evidence="1 2">
    <name type="scientific">Mycena rosella</name>
    <name type="common">Pink bonnet</name>
    <name type="synonym">Agaricus rosellus</name>
    <dbReference type="NCBI Taxonomy" id="1033263"/>
    <lineage>
        <taxon>Eukaryota</taxon>
        <taxon>Fungi</taxon>
        <taxon>Dikarya</taxon>
        <taxon>Basidiomycota</taxon>
        <taxon>Agaricomycotina</taxon>
        <taxon>Agaricomycetes</taxon>
        <taxon>Agaricomycetidae</taxon>
        <taxon>Agaricales</taxon>
        <taxon>Marasmiineae</taxon>
        <taxon>Mycenaceae</taxon>
        <taxon>Mycena</taxon>
    </lineage>
</organism>
<evidence type="ECO:0000313" key="1">
    <source>
        <dbReference type="EMBL" id="KAJ7691348.1"/>
    </source>
</evidence>
<sequence length="198" mass="22570">MDWIPESTTVDNLPDEVLAAILKLVADMPVPAWNRAAPFPIAAGRVDRRWRALVLGYPEFWTNIRIAHRSRSWIWAALFVKRSQSCLLDISINLQSYMYQPNSACVYKTVQPRGRAYIPMAKALAILGPHVGRWRTIVLRAWENQLCEFFDFLRRAPRVAPRIENLASQAPRPPWNRSSPLPAGECCMVLRSAAEVDC</sequence>
<reference evidence="1" key="1">
    <citation type="submission" date="2023-03" db="EMBL/GenBank/DDBJ databases">
        <title>Massive genome expansion in bonnet fungi (Mycena s.s.) driven by repeated elements and novel gene families across ecological guilds.</title>
        <authorList>
            <consortium name="Lawrence Berkeley National Laboratory"/>
            <person name="Harder C.B."/>
            <person name="Miyauchi S."/>
            <person name="Viragh M."/>
            <person name="Kuo A."/>
            <person name="Thoen E."/>
            <person name="Andreopoulos B."/>
            <person name="Lu D."/>
            <person name="Skrede I."/>
            <person name="Drula E."/>
            <person name="Henrissat B."/>
            <person name="Morin E."/>
            <person name="Kohler A."/>
            <person name="Barry K."/>
            <person name="LaButti K."/>
            <person name="Morin E."/>
            <person name="Salamov A."/>
            <person name="Lipzen A."/>
            <person name="Mereny Z."/>
            <person name="Hegedus B."/>
            <person name="Baldrian P."/>
            <person name="Stursova M."/>
            <person name="Weitz H."/>
            <person name="Taylor A."/>
            <person name="Grigoriev I.V."/>
            <person name="Nagy L.G."/>
            <person name="Martin F."/>
            <person name="Kauserud H."/>
        </authorList>
    </citation>
    <scope>NUCLEOTIDE SEQUENCE</scope>
    <source>
        <strain evidence="1">CBHHK067</strain>
    </source>
</reference>
<evidence type="ECO:0008006" key="3">
    <source>
        <dbReference type="Google" id="ProtNLM"/>
    </source>
</evidence>
<dbReference type="EMBL" id="JARKIE010000059">
    <property type="protein sequence ID" value="KAJ7691348.1"/>
    <property type="molecule type" value="Genomic_DNA"/>
</dbReference>
<evidence type="ECO:0000313" key="2">
    <source>
        <dbReference type="Proteomes" id="UP001221757"/>
    </source>
</evidence>
<comment type="caution">
    <text evidence="1">The sequence shown here is derived from an EMBL/GenBank/DDBJ whole genome shotgun (WGS) entry which is preliminary data.</text>
</comment>
<accession>A0AAD7GJV0</accession>
<gene>
    <name evidence="1" type="ORF">B0H17DRAFT_566364</name>
</gene>